<reference evidence="1" key="3">
    <citation type="submission" date="2023-05" db="EMBL/GenBank/DDBJ databases">
        <authorList>
            <person name="Smith C.H."/>
        </authorList>
    </citation>
    <scope>NUCLEOTIDE SEQUENCE</scope>
    <source>
        <strain evidence="1">CHS0354</strain>
        <tissue evidence="1">Mantle</tissue>
    </source>
</reference>
<protein>
    <submittedName>
        <fullName evidence="1">Uncharacterized protein</fullName>
    </submittedName>
</protein>
<dbReference type="EMBL" id="JAEAOA010000663">
    <property type="protein sequence ID" value="KAK3585759.1"/>
    <property type="molecule type" value="Genomic_DNA"/>
</dbReference>
<proteinExistence type="predicted"/>
<accession>A0AAE0S5X0</accession>
<keyword evidence="2" id="KW-1185">Reference proteome</keyword>
<reference evidence="1" key="1">
    <citation type="journal article" date="2021" name="Genome Biol. Evol.">
        <title>A High-Quality Reference Genome for a Parasitic Bivalve with Doubly Uniparental Inheritance (Bivalvia: Unionida).</title>
        <authorList>
            <person name="Smith C.H."/>
        </authorList>
    </citation>
    <scope>NUCLEOTIDE SEQUENCE</scope>
    <source>
        <strain evidence="1">CHS0354</strain>
    </source>
</reference>
<reference evidence="1" key="2">
    <citation type="journal article" date="2021" name="Genome Biol. Evol.">
        <title>Developing a high-quality reference genome for a parasitic bivalve with doubly uniparental inheritance (Bivalvia: Unionida).</title>
        <authorList>
            <person name="Smith C.H."/>
        </authorList>
    </citation>
    <scope>NUCLEOTIDE SEQUENCE</scope>
    <source>
        <strain evidence="1">CHS0354</strain>
        <tissue evidence="1">Mantle</tissue>
    </source>
</reference>
<comment type="caution">
    <text evidence="1">The sequence shown here is derived from an EMBL/GenBank/DDBJ whole genome shotgun (WGS) entry which is preliminary data.</text>
</comment>
<gene>
    <name evidence="1" type="ORF">CHS0354_010518</name>
</gene>
<dbReference type="AlphaFoldDB" id="A0AAE0S5X0"/>
<dbReference type="Proteomes" id="UP001195483">
    <property type="component" value="Unassembled WGS sequence"/>
</dbReference>
<evidence type="ECO:0000313" key="2">
    <source>
        <dbReference type="Proteomes" id="UP001195483"/>
    </source>
</evidence>
<sequence>MEFTTTGTHVTQWVKDNLSDCTHNYDIWHYAKGYVDSLMKDAEVLSARNTHTNEELGLQLPRDVLLPPLCAQYQRHYKELAVYSHVSRNLKASQDI</sequence>
<organism evidence="1 2">
    <name type="scientific">Potamilus streckersoni</name>
    <dbReference type="NCBI Taxonomy" id="2493646"/>
    <lineage>
        <taxon>Eukaryota</taxon>
        <taxon>Metazoa</taxon>
        <taxon>Spiralia</taxon>
        <taxon>Lophotrochozoa</taxon>
        <taxon>Mollusca</taxon>
        <taxon>Bivalvia</taxon>
        <taxon>Autobranchia</taxon>
        <taxon>Heteroconchia</taxon>
        <taxon>Palaeoheterodonta</taxon>
        <taxon>Unionida</taxon>
        <taxon>Unionoidea</taxon>
        <taxon>Unionidae</taxon>
        <taxon>Ambleminae</taxon>
        <taxon>Lampsilini</taxon>
        <taxon>Potamilus</taxon>
    </lineage>
</organism>
<evidence type="ECO:0000313" key="1">
    <source>
        <dbReference type="EMBL" id="KAK3585759.1"/>
    </source>
</evidence>
<name>A0AAE0S5X0_9BIVA</name>